<gene>
    <name evidence="6" type="ORF">WG926_14085</name>
</gene>
<feature type="chain" id="PRO_5046592285" evidence="4">
    <location>
        <begin position="28"/>
        <end position="525"/>
    </location>
</feature>
<dbReference type="Gene3D" id="3.90.76.10">
    <property type="entry name" value="Dipeptide-binding Protein, Domain 1"/>
    <property type="match status" value="1"/>
</dbReference>
<dbReference type="InterPro" id="IPR030678">
    <property type="entry name" value="Peptide/Ni-bd"/>
</dbReference>
<evidence type="ECO:0000259" key="5">
    <source>
        <dbReference type="Pfam" id="PF00496"/>
    </source>
</evidence>
<proteinExistence type="inferred from homology"/>
<dbReference type="EMBL" id="JBBKTW010000005">
    <property type="protein sequence ID" value="MEN2989440.1"/>
    <property type="molecule type" value="Genomic_DNA"/>
</dbReference>
<reference evidence="6 7" key="1">
    <citation type="submission" date="2024-03" db="EMBL/GenBank/DDBJ databases">
        <title>High-quality draft genome sequencing of Tistrella sp. BH-R2-4.</title>
        <authorList>
            <person name="Dong C."/>
        </authorList>
    </citation>
    <scope>NUCLEOTIDE SEQUENCE [LARGE SCALE GENOMIC DNA]</scope>
    <source>
        <strain evidence="6 7">BH-R2-4</strain>
    </source>
</reference>
<evidence type="ECO:0000256" key="4">
    <source>
        <dbReference type="SAM" id="SignalP"/>
    </source>
</evidence>
<evidence type="ECO:0000256" key="1">
    <source>
        <dbReference type="ARBA" id="ARBA00004418"/>
    </source>
</evidence>
<keyword evidence="3 4" id="KW-0732">Signal</keyword>
<dbReference type="SUPFAM" id="SSF53850">
    <property type="entry name" value="Periplasmic binding protein-like II"/>
    <property type="match status" value="1"/>
</dbReference>
<evidence type="ECO:0000313" key="7">
    <source>
        <dbReference type="Proteomes" id="UP001413721"/>
    </source>
</evidence>
<dbReference type="Gene3D" id="3.40.190.10">
    <property type="entry name" value="Periplasmic binding protein-like II"/>
    <property type="match status" value="1"/>
</dbReference>
<protein>
    <submittedName>
        <fullName evidence="6">ABC transporter substrate-binding protein</fullName>
    </submittedName>
</protein>
<evidence type="ECO:0000256" key="2">
    <source>
        <dbReference type="ARBA" id="ARBA00005695"/>
    </source>
</evidence>
<comment type="similarity">
    <text evidence="2">Belongs to the bacterial solute-binding protein 5 family.</text>
</comment>
<dbReference type="InterPro" id="IPR000914">
    <property type="entry name" value="SBP_5_dom"/>
</dbReference>
<feature type="signal peptide" evidence="4">
    <location>
        <begin position="1"/>
        <end position="27"/>
    </location>
</feature>
<dbReference type="Pfam" id="PF00496">
    <property type="entry name" value="SBP_bac_5"/>
    <property type="match status" value="1"/>
</dbReference>
<evidence type="ECO:0000256" key="3">
    <source>
        <dbReference type="ARBA" id="ARBA00022729"/>
    </source>
</evidence>
<comment type="subcellular location">
    <subcellularLocation>
        <location evidence="1">Periplasm</location>
    </subcellularLocation>
</comment>
<dbReference type="InterPro" id="IPR039424">
    <property type="entry name" value="SBP_5"/>
</dbReference>
<dbReference type="PANTHER" id="PTHR30290">
    <property type="entry name" value="PERIPLASMIC BINDING COMPONENT OF ABC TRANSPORTER"/>
    <property type="match status" value="1"/>
</dbReference>
<dbReference type="Gene3D" id="3.10.105.10">
    <property type="entry name" value="Dipeptide-binding Protein, Domain 3"/>
    <property type="match status" value="1"/>
</dbReference>
<keyword evidence="7" id="KW-1185">Reference proteome</keyword>
<sequence length="525" mass="57265">MTCVTRRHLRAATVAAAALLLPQIAFSASEMPKTERITLAIPTDLRSTNPGVQRDGTADLILHHVVEGLVGHREDLSIGPVLAESFRQSEDGLSWQFKLRPGVRFHNGETMTSADVAWSWNRYLKPETTWQCKRFFDGSQGAAITAIETPAPDVVVFRLEKPNALLPMMMANIQCNAAVLHPSSVAEDGSWKAPVGTGPYVIGDWKPGRYVELTRFDDYTGRDTPTDGMTGARPALAKHLRFLITPDGAVMKNALYAGDLDMVVDLGPADIAEAEQRGLTVFKQPILSWRLLLMQTTDPVLSDKRIRQAIAHAIDVPSIVAVASEGLAKANPSGVALASPYHTPVHDQWPAYDPAAAQALLKEAGYAGQPIRIQTNMRPGGYHEVAITAQAMLQAVGINAQIEVLDWATQLQNYLTGNYQIQSFAYSSRLDPAIAYSSIIGDKAKSPSVSWEDPTAMKLLDASKQTMDPAPRTKLFEQIHTRMADAVPVIGLYNDVRVVATAASLQGYKPWSAGFDRFWGVTKAE</sequence>
<evidence type="ECO:0000313" key="6">
    <source>
        <dbReference type="EMBL" id="MEN2989440.1"/>
    </source>
</evidence>
<name>A0ABU9YKV3_9PROT</name>
<comment type="caution">
    <text evidence="6">The sequence shown here is derived from an EMBL/GenBank/DDBJ whole genome shotgun (WGS) entry which is preliminary data.</text>
</comment>
<dbReference type="Proteomes" id="UP001413721">
    <property type="component" value="Unassembled WGS sequence"/>
</dbReference>
<dbReference type="PIRSF" id="PIRSF002741">
    <property type="entry name" value="MppA"/>
    <property type="match status" value="1"/>
</dbReference>
<feature type="domain" description="Solute-binding protein family 5" evidence="5">
    <location>
        <begin position="78"/>
        <end position="443"/>
    </location>
</feature>
<organism evidence="6 7">
    <name type="scientific">Tistrella arctica</name>
    <dbReference type="NCBI Taxonomy" id="3133430"/>
    <lineage>
        <taxon>Bacteria</taxon>
        <taxon>Pseudomonadati</taxon>
        <taxon>Pseudomonadota</taxon>
        <taxon>Alphaproteobacteria</taxon>
        <taxon>Geminicoccales</taxon>
        <taxon>Geminicoccaceae</taxon>
        <taxon>Tistrella</taxon>
    </lineage>
</organism>
<dbReference type="RefSeq" id="WP_345933010.1">
    <property type="nucleotide sequence ID" value="NZ_JBBKTV010000004.1"/>
</dbReference>
<dbReference type="PANTHER" id="PTHR30290:SF38">
    <property type="entry name" value="D,D-DIPEPTIDE-BINDING PERIPLASMIC PROTEIN DDPA-RELATED"/>
    <property type="match status" value="1"/>
</dbReference>
<accession>A0ABU9YKV3</accession>